<reference evidence="4 5" key="1">
    <citation type="submission" date="2024-06" db="EMBL/GenBank/DDBJ databases">
        <title>The Natural Products Discovery Center: Release of the First 8490 Sequenced Strains for Exploring Actinobacteria Biosynthetic Diversity.</title>
        <authorList>
            <person name="Kalkreuter E."/>
            <person name="Kautsar S.A."/>
            <person name="Yang D."/>
            <person name="Bader C.D."/>
            <person name="Teijaro C.N."/>
            <person name="Fluegel L."/>
            <person name="Davis C.M."/>
            <person name="Simpson J.R."/>
            <person name="Lauterbach L."/>
            <person name="Steele A.D."/>
            <person name="Gui C."/>
            <person name="Meng S."/>
            <person name="Li G."/>
            <person name="Viehrig K."/>
            <person name="Ye F."/>
            <person name="Su P."/>
            <person name="Kiefer A.F."/>
            <person name="Nichols A."/>
            <person name="Cepeda A.J."/>
            <person name="Yan W."/>
            <person name="Fan B."/>
            <person name="Jiang Y."/>
            <person name="Adhikari A."/>
            <person name="Zheng C.-J."/>
            <person name="Schuster L."/>
            <person name="Cowan T.M."/>
            <person name="Smanski M.J."/>
            <person name="Chevrette M.G."/>
            <person name="De Carvalho L.P.S."/>
            <person name="Shen B."/>
        </authorList>
    </citation>
    <scope>NUCLEOTIDE SEQUENCE [LARGE SCALE GENOMIC DNA]</scope>
    <source>
        <strain evidence="4 5">NPDC048946</strain>
    </source>
</reference>
<dbReference type="InterPro" id="IPR012347">
    <property type="entry name" value="Ferritin-like"/>
</dbReference>
<name>A0ABV3DD93_9ACTN</name>
<dbReference type="EMBL" id="JBEZFP010000017">
    <property type="protein sequence ID" value="MEU8133727.1"/>
    <property type="molecule type" value="Genomic_DNA"/>
</dbReference>
<sequence>MLRGLAVTGALFVTGAGIALTAIAFSGTSGSAAPAAAPASPAATAAASPGVPGPGTAVPAGSGPSTSSPKPPNAADLTFALGMVPHHAQAVEMSRIVLAKPGVHHLVTTLAERILADQQREITDMNAWLAAWGQDPIPADSQAAASHAAHHGGTGGMLTTQQMAGLTAADGATASQLFLDLMIEHHRGAVAMARTEAADGGNVFARNLAAHIITEQETEIVQMQTLSDYV</sequence>
<feature type="compositionally biased region" description="Low complexity" evidence="1">
    <location>
        <begin position="43"/>
        <end position="68"/>
    </location>
</feature>
<protein>
    <submittedName>
        <fullName evidence="4">DUF305 domain-containing protein</fullName>
    </submittedName>
</protein>
<evidence type="ECO:0000256" key="2">
    <source>
        <dbReference type="SAM" id="SignalP"/>
    </source>
</evidence>
<dbReference type="PANTHER" id="PTHR36933:SF1">
    <property type="entry name" value="SLL0788 PROTEIN"/>
    <property type="match status" value="1"/>
</dbReference>
<dbReference type="InterPro" id="IPR005183">
    <property type="entry name" value="DUF305_CopM-like"/>
</dbReference>
<proteinExistence type="predicted"/>
<evidence type="ECO:0000259" key="3">
    <source>
        <dbReference type="Pfam" id="PF03713"/>
    </source>
</evidence>
<comment type="caution">
    <text evidence="4">The sequence shown here is derived from an EMBL/GenBank/DDBJ whole genome shotgun (WGS) entry which is preliminary data.</text>
</comment>
<feature type="domain" description="DUF305" evidence="3">
    <location>
        <begin position="76"/>
        <end position="226"/>
    </location>
</feature>
<evidence type="ECO:0000256" key="1">
    <source>
        <dbReference type="SAM" id="MobiDB-lite"/>
    </source>
</evidence>
<feature type="region of interest" description="Disordered" evidence="1">
    <location>
        <begin position="43"/>
        <end position="74"/>
    </location>
</feature>
<organism evidence="4 5">
    <name type="scientific">Streptodolium elevatio</name>
    <dbReference type="NCBI Taxonomy" id="3157996"/>
    <lineage>
        <taxon>Bacteria</taxon>
        <taxon>Bacillati</taxon>
        <taxon>Actinomycetota</taxon>
        <taxon>Actinomycetes</taxon>
        <taxon>Kitasatosporales</taxon>
        <taxon>Streptomycetaceae</taxon>
        <taxon>Streptodolium</taxon>
    </lineage>
</organism>
<evidence type="ECO:0000313" key="5">
    <source>
        <dbReference type="Proteomes" id="UP001551482"/>
    </source>
</evidence>
<dbReference type="Gene3D" id="1.20.1260.10">
    <property type="match status" value="1"/>
</dbReference>
<keyword evidence="2" id="KW-0732">Signal</keyword>
<dbReference type="Pfam" id="PF03713">
    <property type="entry name" value="DUF305"/>
    <property type="match status" value="1"/>
</dbReference>
<accession>A0ABV3DD93</accession>
<feature type="signal peptide" evidence="2">
    <location>
        <begin position="1"/>
        <end position="24"/>
    </location>
</feature>
<gene>
    <name evidence="4" type="ORF">AB0C36_09485</name>
</gene>
<evidence type="ECO:0000313" key="4">
    <source>
        <dbReference type="EMBL" id="MEU8133727.1"/>
    </source>
</evidence>
<feature type="chain" id="PRO_5046121976" evidence="2">
    <location>
        <begin position="25"/>
        <end position="230"/>
    </location>
</feature>
<dbReference type="Proteomes" id="UP001551482">
    <property type="component" value="Unassembled WGS sequence"/>
</dbReference>
<keyword evidence="5" id="KW-1185">Reference proteome</keyword>
<dbReference type="RefSeq" id="WP_358351703.1">
    <property type="nucleotide sequence ID" value="NZ_JBEZFP010000017.1"/>
</dbReference>
<dbReference type="PANTHER" id="PTHR36933">
    <property type="entry name" value="SLL0788 PROTEIN"/>
    <property type="match status" value="1"/>
</dbReference>